<sequence>MKKQRHTLLVLAALGLALPVFSGCSQADAENPYPDPIPAASSAPAEGLLPESPTSQTPADPAVETAPGGDVIAEVGAPIGLSVEDGTKSVFELTVNEMYLASTCPSKLDGSDVSPENGKFLVADVTASLAPDYAEREPDAPFLTVDRDAWYITNTAGVIEEGTLTVKAYECFGDSEAIQPFVNPGETVSGKIALDTALEHGYLHYNPFGVPGSGWRWSF</sequence>
<evidence type="ECO:0000313" key="3">
    <source>
        <dbReference type="EMBL" id="EKU95065.1"/>
    </source>
</evidence>
<organism evidence="3 4">
    <name type="scientific">Actinobaculum massiliense ACS-171-V-Col2</name>
    <dbReference type="NCBI Taxonomy" id="883066"/>
    <lineage>
        <taxon>Bacteria</taxon>
        <taxon>Bacillati</taxon>
        <taxon>Actinomycetota</taxon>
        <taxon>Actinomycetes</taxon>
        <taxon>Actinomycetales</taxon>
        <taxon>Actinomycetaceae</taxon>
        <taxon>Actinobaculum</taxon>
    </lineage>
</organism>
<dbReference type="AlphaFoldDB" id="K9F0M9"/>
<proteinExistence type="predicted"/>
<dbReference type="HOGENOM" id="CLU_1088341_0_0_11"/>
<feature type="chain" id="PRO_5038455489" description="DUF4352 domain-containing protein" evidence="2">
    <location>
        <begin position="23"/>
        <end position="219"/>
    </location>
</feature>
<dbReference type="Proteomes" id="UP000009888">
    <property type="component" value="Unassembled WGS sequence"/>
</dbReference>
<protein>
    <recommendedName>
        <fullName evidence="5">DUF4352 domain-containing protein</fullName>
    </recommendedName>
</protein>
<dbReference type="STRING" id="202789.GCA_001457435_00911"/>
<evidence type="ECO:0008006" key="5">
    <source>
        <dbReference type="Google" id="ProtNLM"/>
    </source>
</evidence>
<evidence type="ECO:0000256" key="1">
    <source>
        <dbReference type="SAM" id="MobiDB-lite"/>
    </source>
</evidence>
<comment type="caution">
    <text evidence="3">The sequence shown here is derived from an EMBL/GenBank/DDBJ whole genome shotgun (WGS) entry which is preliminary data.</text>
</comment>
<keyword evidence="2" id="KW-0732">Signal</keyword>
<evidence type="ECO:0000313" key="4">
    <source>
        <dbReference type="Proteomes" id="UP000009888"/>
    </source>
</evidence>
<feature type="signal peptide" evidence="2">
    <location>
        <begin position="1"/>
        <end position="22"/>
    </location>
</feature>
<dbReference type="RefSeq" id="WP_007001409.1">
    <property type="nucleotide sequence ID" value="NZ_JH992955.1"/>
</dbReference>
<dbReference type="PATRIC" id="fig|883066.3.peg.1262"/>
<name>K9F0M9_9ACTO</name>
<keyword evidence="4" id="KW-1185">Reference proteome</keyword>
<reference evidence="3 4" key="1">
    <citation type="submission" date="2012-09" db="EMBL/GenBank/DDBJ databases">
        <title>The Genome Sequence of Actinobaculum massiliae ACS-171-V-COL2.</title>
        <authorList>
            <consortium name="The Broad Institute Genome Sequencing Platform"/>
            <person name="Earl A."/>
            <person name="Ward D."/>
            <person name="Feldgarden M."/>
            <person name="Gevers D."/>
            <person name="Saerens B."/>
            <person name="Vaneechoutte M."/>
            <person name="Walker B."/>
            <person name="Young S.K."/>
            <person name="Zeng Q."/>
            <person name="Gargeya S."/>
            <person name="Fitzgerald M."/>
            <person name="Haas B."/>
            <person name="Abouelleil A."/>
            <person name="Alvarado L."/>
            <person name="Arachchi H.M."/>
            <person name="Berlin A."/>
            <person name="Chapman S.B."/>
            <person name="Goldberg J."/>
            <person name="Griggs A."/>
            <person name="Gujja S."/>
            <person name="Hansen M."/>
            <person name="Howarth C."/>
            <person name="Imamovic A."/>
            <person name="Larimer J."/>
            <person name="McCowen C."/>
            <person name="Montmayeur A."/>
            <person name="Murphy C."/>
            <person name="Neiman D."/>
            <person name="Pearson M."/>
            <person name="Priest M."/>
            <person name="Roberts A."/>
            <person name="Saif S."/>
            <person name="Shea T."/>
            <person name="Sisk P."/>
            <person name="Sykes S."/>
            <person name="Wortman J."/>
            <person name="Nusbaum C."/>
            <person name="Birren B."/>
        </authorList>
    </citation>
    <scope>NUCLEOTIDE SEQUENCE [LARGE SCALE GENOMIC DNA]</scope>
    <source>
        <strain evidence="4">ACS-171-V-Col2</strain>
    </source>
</reference>
<accession>K9F0M9</accession>
<evidence type="ECO:0000256" key="2">
    <source>
        <dbReference type="SAM" id="SignalP"/>
    </source>
</evidence>
<dbReference type="PROSITE" id="PS51257">
    <property type="entry name" value="PROKAR_LIPOPROTEIN"/>
    <property type="match status" value="1"/>
</dbReference>
<feature type="region of interest" description="Disordered" evidence="1">
    <location>
        <begin position="32"/>
        <end position="63"/>
    </location>
</feature>
<dbReference type="EMBL" id="AGWL01000006">
    <property type="protein sequence ID" value="EKU95065.1"/>
    <property type="molecule type" value="Genomic_DNA"/>
</dbReference>
<gene>
    <name evidence="3" type="ORF">HMPREF9233_01203</name>
</gene>